<reference evidence="3" key="1">
    <citation type="submission" date="2013-01" db="EMBL/GenBank/DDBJ databases">
        <title>Draft Genome Sequence of a Mulberry Tree, Morus notabilis C.K. Schneid.</title>
        <authorList>
            <person name="He N."/>
            <person name="Zhao S."/>
        </authorList>
    </citation>
    <scope>NUCLEOTIDE SEQUENCE</scope>
</reference>
<name>W9RPI0_9ROSA</name>
<accession>W9RPI0</accession>
<organism evidence="2 3">
    <name type="scientific">Morus notabilis</name>
    <dbReference type="NCBI Taxonomy" id="981085"/>
    <lineage>
        <taxon>Eukaryota</taxon>
        <taxon>Viridiplantae</taxon>
        <taxon>Streptophyta</taxon>
        <taxon>Embryophyta</taxon>
        <taxon>Tracheophyta</taxon>
        <taxon>Spermatophyta</taxon>
        <taxon>Magnoliopsida</taxon>
        <taxon>eudicotyledons</taxon>
        <taxon>Gunneridae</taxon>
        <taxon>Pentapetalae</taxon>
        <taxon>rosids</taxon>
        <taxon>fabids</taxon>
        <taxon>Rosales</taxon>
        <taxon>Moraceae</taxon>
        <taxon>Moreae</taxon>
        <taxon>Morus</taxon>
    </lineage>
</organism>
<evidence type="ECO:0000313" key="2">
    <source>
        <dbReference type="EMBL" id="EXC01460.1"/>
    </source>
</evidence>
<evidence type="ECO:0000256" key="1">
    <source>
        <dbReference type="SAM" id="MobiDB-lite"/>
    </source>
</evidence>
<gene>
    <name evidence="2" type="ORF">L484_022032</name>
</gene>
<feature type="compositionally biased region" description="Polar residues" evidence="1">
    <location>
        <begin position="136"/>
        <end position="148"/>
    </location>
</feature>
<keyword evidence="3" id="KW-1185">Reference proteome</keyword>
<feature type="compositionally biased region" description="Basic and acidic residues" evidence="1">
    <location>
        <begin position="112"/>
        <end position="127"/>
    </location>
</feature>
<dbReference type="AlphaFoldDB" id="W9RPI0"/>
<evidence type="ECO:0000313" key="3">
    <source>
        <dbReference type="Proteomes" id="UP000030645"/>
    </source>
</evidence>
<dbReference type="EMBL" id="KE345330">
    <property type="protein sequence ID" value="EXC01460.1"/>
    <property type="molecule type" value="Genomic_DNA"/>
</dbReference>
<protein>
    <submittedName>
        <fullName evidence="2">Uncharacterized protein</fullName>
    </submittedName>
</protein>
<dbReference type="Proteomes" id="UP000030645">
    <property type="component" value="Unassembled WGS sequence"/>
</dbReference>
<proteinExistence type="predicted"/>
<feature type="region of interest" description="Disordered" evidence="1">
    <location>
        <begin position="100"/>
        <end position="148"/>
    </location>
</feature>
<sequence>MEDVARGDCSLSRHHFTEGRDHDFVQEKKVDITIISVEDKIRCQLFRLRRVVALSWCVDMHGCKILWETMVPFSIVLLGWIDSDLASVPLLTACCRWIFSPSPTPTSTPTPEMKDTGDEGRQRETSPEMRSLGGYRQSSDAAAVTTPT</sequence>